<organism evidence="2 3">
    <name type="scientific">Flavimobilis marinus</name>
    <dbReference type="NCBI Taxonomy" id="285351"/>
    <lineage>
        <taxon>Bacteria</taxon>
        <taxon>Bacillati</taxon>
        <taxon>Actinomycetota</taxon>
        <taxon>Actinomycetes</taxon>
        <taxon>Micrococcales</taxon>
        <taxon>Jonesiaceae</taxon>
        <taxon>Flavimobilis</taxon>
    </lineage>
</organism>
<dbReference type="InterPro" id="IPR008407">
    <property type="entry name" value="Brnchd-chn_aa_trnsp_AzlD"/>
</dbReference>
<name>A0A1I2HYX0_9MICO</name>
<evidence type="ECO:0000313" key="2">
    <source>
        <dbReference type="EMBL" id="SFF33836.1"/>
    </source>
</evidence>
<keyword evidence="1" id="KW-0472">Membrane</keyword>
<feature type="transmembrane region" description="Helical" evidence="1">
    <location>
        <begin position="6"/>
        <end position="27"/>
    </location>
</feature>
<keyword evidence="1" id="KW-1133">Transmembrane helix</keyword>
<gene>
    <name evidence="2" type="ORF">SAMN04488035_2564</name>
</gene>
<dbReference type="Proteomes" id="UP000198520">
    <property type="component" value="Unassembled WGS sequence"/>
</dbReference>
<dbReference type="EMBL" id="FONZ01000005">
    <property type="protein sequence ID" value="SFF33836.1"/>
    <property type="molecule type" value="Genomic_DNA"/>
</dbReference>
<dbReference type="PIRSF" id="PIRSF003203">
    <property type="entry name" value="AzlD"/>
    <property type="match status" value="1"/>
</dbReference>
<keyword evidence="1" id="KW-0812">Transmembrane</keyword>
<reference evidence="3" key="1">
    <citation type="submission" date="2016-10" db="EMBL/GenBank/DDBJ databases">
        <authorList>
            <person name="Varghese N."/>
            <person name="Submissions S."/>
        </authorList>
    </citation>
    <scope>NUCLEOTIDE SEQUENCE [LARGE SCALE GENOMIC DNA]</scope>
    <source>
        <strain evidence="3">DSM 19083</strain>
    </source>
</reference>
<evidence type="ECO:0000256" key="1">
    <source>
        <dbReference type="SAM" id="Phobius"/>
    </source>
</evidence>
<sequence>MVRLPSTGYVLAALAVFLVVTFTLRAAPFLLIDRLRGSAAVAWLGARMPVGIMVILVVYTLRETPFTAAPHGAPELVALAVTVGLHLWRRNALLSIVGGTALYVALTALLT</sequence>
<evidence type="ECO:0000313" key="3">
    <source>
        <dbReference type="Proteomes" id="UP000198520"/>
    </source>
</evidence>
<dbReference type="STRING" id="285351.SAMN04488035_2564"/>
<accession>A0A1I2HYX0</accession>
<proteinExistence type="predicted"/>
<feature type="transmembrane region" description="Helical" evidence="1">
    <location>
        <begin position="39"/>
        <end position="61"/>
    </location>
</feature>
<dbReference type="AlphaFoldDB" id="A0A1I2HYX0"/>
<dbReference type="Pfam" id="PF05437">
    <property type="entry name" value="AzlD"/>
    <property type="match status" value="1"/>
</dbReference>
<keyword evidence="3" id="KW-1185">Reference proteome</keyword>
<protein>
    <submittedName>
        <fullName evidence="2">Branched-chain amino acid transport protein AzlD</fullName>
    </submittedName>
</protein>
<feature type="transmembrane region" description="Helical" evidence="1">
    <location>
        <begin position="92"/>
        <end position="110"/>
    </location>
</feature>